<dbReference type="InterPro" id="IPR016024">
    <property type="entry name" value="ARM-type_fold"/>
</dbReference>
<dbReference type="AlphaFoldDB" id="A0A0R3RYA9"/>
<dbReference type="InterPro" id="IPR003890">
    <property type="entry name" value="MIF4G-like_typ-3"/>
</dbReference>
<feature type="region of interest" description="Disordered" evidence="1">
    <location>
        <begin position="416"/>
        <end position="436"/>
    </location>
</feature>
<evidence type="ECO:0000313" key="4">
    <source>
        <dbReference type="WBParaSite" id="EEL_0000725801-mRNA-1"/>
    </source>
</evidence>
<dbReference type="InterPro" id="IPR039762">
    <property type="entry name" value="Nmd2/UPF2"/>
</dbReference>
<dbReference type="WBParaSite" id="EEL_0000725801-mRNA-1">
    <property type="protein sequence ID" value="EEL_0000725801-mRNA-1"/>
    <property type="gene ID" value="EEL_0000725801"/>
</dbReference>
<dbReference type="SMART" id="SM00543">
    <property type="entry name" value="MIF4G"/>
    <property type="match status" value="3"/>
</dbReference>
<dbReference type="GO" id="GO:0003723">
    <property type="term" value="F:RNA binding"/>
    <property type="evidence" value="ECO:0007669"/>
    <property type="project" value="InterPro"/>
</dbReference>
<proteinExistence type="predicted"/>
<evidence type="ECO:0000313" key="3">
    <source>
        <dbReference type="Proteomes" id="UP000050640"/>
    </source>
</evidence>
<dbReference type="GO" id="GO:0005737">
    <property type="term" value="C:cytoplasm"/>
    <property type="evidence" value="ECO:0007669"/>
    <property type="project" value="TreeGrafter"/>
</dbReference>
<dbReference type="Proteomes" id="UP000050640">
    <property type="component" value="Unplaced"/>
</dbReference>
<feature type="compositionally biased region" description="Acidic residues" evidence="1">
    <location>
        <begin position="416"/>
        <end position="435"/>
    </location>
</feature>
<feature type="domain" description="MIF4G" evidence="2">
    <location>
        <begin position="466"/>
        <end position="654"/>
    </location>
</feature>
<accession>A0A0R3RYA9</accession>
<feature type="domain" description="MIF4G" evidence="2">
    <location>
        <begin position="78"/>
        <end position="294"/>
    </location>
</feature>
<dbReference type="SUPFAM" id="SSF48371">
    <property type="entry name" value="ARM repeat"/>
    <property type="match status" value="3"/>
</dbReference>
<dbReference type="GO" id="GO:0000184">
    <property type="term" value="P:nuclear-transcribed mRNA catabolic process, nonsense-mediated decay"/>
    <property type="evidence" value="ECO:0007669"/>
    <property type="project" value="InterPro"/>
</dbReference>
<dbReference type="PANTHER" id="PTHR12839:SF7">
    <property type="entry name" value="REGULATOR OF NONSENSE TRANSCRIPTS 2"/>
    <property type="match status" value="1"/>
</dbReference>
<protein>
    <submittedName>
        <fullName evidence="4">MIF4G domain-containing protein</fullName>
    </submittedName>
</protein>
<dbReference type="Gene3D" id="1.25.40.180">
    <property type="match status" value="4"/>
</dbReference>
<organism evidence="3 4">
    <name type="scientific">Elaeophora elaphi</name>
    <dbReference type="NCBI Taxonomy" id="1147741"/>
    <lineage>
        <taxon>Eukaryota</taxon>
        <taxon>Metazoa</taxon>
        <taxon>Ecdysozoa</taxon>
        <taxon>Nematoda</taxon>
        <taxon>Chromadorea</taxon>
        <taxon>Rhabditida</taxon>
        <taxon>Spirurina</taxon>
        <taxon>Spiruromorpha</taxon>
        <taxon>Filarioidea</taxon>
        <taxon>Onchocercidae</taxon>
        <taxon>Elaeophora</taxon>
    </lineage>
</organism>
<evidence type="ECO:0000256" key="1">
    <source>
        <dbReference type="SAM" id="MobiDB-lite"/>
    </source>
</evidence>
<evidence type="ECO:0000259" key="2">
    <source>
        <dbReference type="SMART" id="SM00543"/>
    </source>
</evidence>
<keyword evidence="3" id="KW-1185">Reference proteome</keyword>
<dbReference type="Pfam" id="PF02854">
    <property type="entry name" value="MIF4G"/>
    <property type="match status" value="3"/>
</dbReference>
<name>A0A0R3RYA9_9BILA</name>
<reference evidence="4" key="1">
    <citation type="submission" date="2017-02" db="UniProtKB">
        <authorList>
            <consortium name="WormBaseParasite"/>
        </authorList>
    </citation>
    <scope>IDENTIFICATION</scope>
</reference>
<dbReference type="GO" id="GO:0035145">
    <property type="term" value="C:exon-exon junction complex"/>
    <property type="evidence" value="ECO:0007669"/>
    <property type="project" value="TreeGrafter"/>
</dbReference>
<dbReference type="STRING" id="1147741.A0A0R3RYA9"/>
<sequence length="958" mass="110003">MEIEWTYPTASSAGHIHERTIGDDKISKAKMVDVMEERLRTYVREVEHRVKCQLDDRKKLEDAIPLSEGQLRKMDSALKRTTAFMKKLKNIGCIQLTSILQDIDKVNLSKFVEEMAMTIAEAKIKYSEVQAVVTVCVYLSCYYAEFPSLLLLEFRKLLPSKRNDKIQNPSKLRVDIRLLGELCLHGVFGKEGVQLLGSAISFLTLTDKTEHVNIPILLPFCKTMNVDLFGLHPYSMEQIASAANIRLPETSVISADHKKTFAQLLLDYRSSFVDHIKQDLLEMNQLLLSIKRQTRTRGDASTEDRNHLEETRARYEKILTSGTQLSEYLGVEMEAMKEEQSEDEEEEVSALALSRALQEGTITIWPDEDTRQFYETRMELRQLVPAILFQESEQRTLDLVEGKIEDVDLSGLDAIPEEVEDEGDDHSEGADDEETKMDLNEMDPSVAVSRIEAPKISGQDLKLMMIAFMDQLPWLINRDLIDKAALDFVTNLNTRNNRKKLCQMMLEQYRNRLDLLPFYGRLVATLEPVMPDLALELSHSLLQQFRSAVQSKKKQRVDSKIRCARFISELVKFGIIPKGEGLSCLRMVLFDFRGHNIDMCCAMVDAMGQFLYRSTDSHGKMKILLEVMMKKRDRVNDPRQQMLIDNAFYTCIPPPLEEKPKSATDPFQDFIRYLISNLSRYRMEITIRCLRKLDWSNPVYANYAVECLSNPSLPRYNNVPYLASLIAALSSCHDWIGIRVLDATLEDIRIALELNSLSLNQSTILSVIFLGQLYNYSVCDSPVIFKRGRKFAKILRAVFIRGCNDVCTSAKRNSTCNACRVVGMNWCGNSTLYQLITFGAFDPLLDNWNNLTRIGLVCELLQVCGEYFNAGSAKRKLDCFLAYFYRYLLAKEEAFKARGITFPKQVRFRVEEMSGYVRKDIKIPESFDDAQKVVDGIQQQYRKAVCYLLQKYFCRIHD</sequence>
<feature type="domain" description="MIF4G" evidence="2">
    <location>
        <begin position="668"/>
        <end position="920"/>
    </location>
</feature>
<dbReference type="PANTHER" id="PTHR12839">
    <property type="entry name" value="NONSENSE-MEDIATED MRNA DECAY PROTEIN 2 UP-FRAMESHIFT SUPPRESSOR 2"/>
    <property type="match status" value="1"/>
</dbReference>